<dbReference type="AlphaFoldDB" id="A0ABC9XVU0"/>
<gene>
    <name evidence="2" type="ORF">GRJ2_002582100</name>
</gene>
<keyword evidence="3" id="KW-1185">Reference proteome</keyword>
<accession>A0ABC9XVU0</accession>
<proteinExistence type="predicted"/>
<sequence>MSSSSPRPWVATVAPPVALLVAVLVAPVWGGGHVGDNPTRMISVDNGGPWGEWGDPEFCPKRSHATGFQLKVEPHRGFFGDDTALNGVRLLCQDREVVTSSEGPRGTWSFPLSCGRGQRLVSFRLRVEAPRGLWDDTAANDLDVTCSDGTVLEGQGGPAGTWGNWSVACPPAWGVCGLRTRLEPPQPRGDDTGLNGVEMFCCA</sequence>
<comment type="caution">
    <text evidence="2">The sequence shown here is derived from an EMBL/GenBank/DDBJ whole genome shotgun (WGS) entry which is preliminary data.</text>
</comment>
<protein>
    <submittedName>
        <fullName evidence="2">Vitelline membrane outer layer protein 1</fullName>
    </submittedName>
</protein>
<dbReference type="Pfam" id="PF03762">
    <property type="entry name" value="VOMI"/>
    <property type="match status" value="1"/>
</dbReference>
<dbReference type="InterPro" id="IPR005515">
    <property type="entry name" value="VOMI"/>
</dbReference>
<keyword evidence="1" id="KW-0732">Signal</keyword>
<dbReference type="PANTHER" id="PTHR18841">
    <property type="entry name" value="VITELLINE MEMBRANE OUTER LAYER PROTEIN I-RELATED"/>
    <property type="match status" value="1"/>
</dbReference>
<dbReference type="EMBL" id="BAAFJT010000030">
    <property type="protein sequence ID" value="GAB0201165.1"/>
    <property type="molecule type" value="Genomic_DNA"/>
</dbReference>
<dbReference type="Gene3D" id="2.100.10.20">
    <property type="entry name" value="Vitelline membrane outer layer protein I (VOMI)"/>
    <property type="match status" value="1"/>
</dbReference>
<name>A0ABC9XVU0_GRUJA</name>
<dbReference type="PANTHER" id="PTHR18841:SF0">
    <property type="entry name" value="VITELLINE MEMBRANE OUTER LAYER 1 HOMOLOG A-RELATED"/>
    <property type="match status" value="1"/>
</dbReference>
<organism evidence="2 3">
    <name type="scientific">Grus japonensis</name>
    <name type="common">Japanese crane</name>
    <name type="synonym">Red-crowned crane</name>
    <dbReference type="NCBI Taxonomy" id="30415"/>
    <lineage>
        <taxon>Eukaryota</taxon>
        <taxon>Metazoa</taxon>
        <taxon>Chordata</taxon>
        <taxon>Craniata</taxon>
        <taxon>Vertebrata</taxon>
        <taxon>Euteleostomi</taxon>
        <taxon>Archelosauria</taxon>
        <taxon>Archosauria</taxon>
        <taxon>Dinosauria</taxon>
        <taxon>Saurischia</taxon>
        <taxon>Theropoda</taxon>
        <taxon>Coelurosauria</taxon>
        <taxon>Aves</taxon>
        <taxon>Neognathae</taxon>
        <taxon>Neoaves</taxon>
        <taxon>Gruiformes</taxon>
        <taxon>Gruidae</taxon>
        <taxon>Grus</taxon>
    </lineage>
</organism>
<evidence type="ECO:0000313" key="3">
    <source>
        <dbReference type="Proteomes" id="UP001623348"/>
    </source>
</evidence>
<evidence type="ECO:0000313" key="2">
    <source>
        <dbReference type="EMBL" id="GAB0201165.1"/>
    </source>
</evidence>
<dbReference type="SUPFAM" id="SSF51092">
    <property type="entry name" value="Vitelline membrane outer protein-I (VMO-I)"/>
    <property type="match status" value="1"/>
</dbReference>
<dbReference type="Proteomes" id="UP001623348">
    <property type="component" value="Unassembled WGS sequence"/>
</dbReference>
<feature type="signal peptide" evidence="1">
    <location>
        <begin position="1"/>
        <end position="30"/>
    </location>
</feature>
<dbReference type="InterPro" id="IPR036706">
    <property type="entry name" value="VOMI_sf"/>
</dbReference>
<evidence type="ECO:0000256" key="1">
    <source>
        <dbReference type="SAM" id="SignalP"/>
    </source>
</evidence>
<feature type="chain" id="PRO_5044847782" evidence="1">
    <location>
        <begin position="31"/>
        <end position="203"/>
    </location>
</feature>
<reference evidence="2 3" key="1">
    <citation type="submission" date="2024-06" db="EMBL/GenBank/DDBJ databases">
        <title>The draft genome of Grus japonensis, version 3.</title>
        <authorList>
            <person name="Nabeshima K."/>
            <person name="Suzuki S."/>
            <person name="Onuma M."/>
        </authorList>
    </citation>
    <scope>NUCLEOTIDE SEQUENCE [LARGE SCALE GENOMIC DNA]</scope>
    <source>
        <strain evidence="2 3">451A</strain>
    </source>
</reference>